<dbReference type="GO" id="GO:0007076">
    <property type="term" value="P:mitotic chromosome condensation"/>
    <property type="evidence" value="ECO:0007669"/>
    <property type="project" value="TreeGrafter"/>
</dbReference>
<keyword evidence="3" id="KW-0132">Cell division</keyword>
<dbReference type="Pfam" id="PF02463">
    <property type="entry name" value="SMC_N"/>
    <property type="match status" value="2"/>
</dbReference>
<feature type="compositionally biased region" description="Polar residues" evidence="13">
    <location>
        <begin position="698"/>
        <end position="709"/>
    </location>
</feature>
<name>A0A7R8HAD6_LEPSM</name>
<comment type="subcellular location">
    <subcellularLocation>
        <location evidence="1 11">Nucleus</location>
    </subcellularLocation>
</comment>
<dbReference type="InterPro" id="IPR027417">
    <property type="entry name" value="P-loop_NTPase"/>
</dbReference>
<evidence type="ECO:0000256" key="8">
    <source>
        <dbReference type="ARBA" id="ARBA00023067"/>
    </source>
</evidence>
<dbReference type="PANTHER" id="PTHR18937">
    <property type="entry name" value="STRUCTURAL MAINTENANCE OF CHROMOSOMES SMC FAMILY MEMBER"/>
    <property type="match status" value="1"/>
</dbReference>
<evidence type="ECO:0000256" key="9">
    <source>
        <dbReference type="ARBA" id="ARBA00023242"/>
    </source>
</evidence>
<dbReference type="GO" id="GO:0016887">
    <property type="term" value="F:ATP hydrolysis activity"/>
    <property type="evidence" value="ECO:0007669"/>
    <property type="project" value="InterPro"/>
</dbReference>
<evidence type="ECO:0000256" key="2">
    <source>
        <dbReference type="ARBA" id="ARBA00006005"/>
    </source>
</evidence>
<evidence type="ECO:0000313" key="15">
    <source>
        <dbReference type="Proteomes" id="UP000675881"/>
    </source>
</evidence>
<evidence type="ECO:0000256" key="5">
    <source>
        <dbReference type="ARBA" id="ARBA00022776"/>
    </source>
</evidence>
<dbReference type="Pfam" id="PF06470">
    <property type="entry name" value="SMC_hinge"/>
    <property type="match status" value="1"/>
</dbReference>
<evidence type="ECO:0000256" key="12">
    <source>
        <dbReference type="SAM" id="Coils"/>
    </source>
</evidence>
<dbReference type="GO" id="GO:0051301">
    <property type="term" value="P:cell division"/>
    <property type="evidence" value="ECO:0007669"/>
    <property type="project" value="UniProtKB-KW"/>
</dbReference>
<evidence type="ECO:0000256" key="13">
    <source>
        <dbReference type="SAM" id="MobiDB-lite"/>
    </source>
</evidence>
<reference evidence="14" key="1">
    <citation type="submission" date="2021-02" db="EMBL/GenBank/DDBJ databases">
        <authorList>
            <person name="Bekaert M."/>
        </authorList>
    </citation>
    <scope>NUCLEOTIDE SEQUENCE</scope>
    <source>
        <strain evidence="14">IoA-00</strain>
    </source>
</reference>
<feature type="coiled-coil region" evidence="12">
    <location>
        <begin position="415"/>
        <end position="512"/>
    </location>
</feature>
<protein>
    <recommendedName>
        <fullName evidence="11">Structural maintenance of chromosomes protein</fullName>
    </recommendedName>
</protein>
<keyword evidence="7 12" id="KW-0175">Coiled coil</keyword>
<evidence type="ECO:0000313" key="14">
    <source>
        <dbReference type="EMBL" id="CAF2970145.1"/>
    </source>
</evidence>
<dbReference type="FunFam" id="3.40.50.300:FF:000481">
    <property type="entry name" value="Structural maintenance of chromosomes 4"/>
    <property type="match status" value="1"/>
</dbReference>
<gene>
    <name evidence="14" type="ORF">LSAA_12073</name>
</gene>
<dbReference type="Gene3D" id="3.40.50.300">
    <property type="entry name" value="P-loop containing nucleotide triphosphate hydrolases"/>
    <property type="match status" value="2"/>
</dbReference>
<evidence type="ECO:0000256" key="11">
    <source>
        <dbReference type="PIRNR" id="PIRNR005719"/>
    </source>
</evidence>
<dbReference type="SMART" id="SM00968">
    <property type="entry name" value="SMC_hinge"/>
    <property type="match status" value="1"/>
</dbReference>
<proteinExistence type="inferred from homology"/>
<feature type="region of interest" description="Disordered" evidence="13">
    <location>
        <begin position="680"/>
        <end position="710"/>
    </location>
</feature>
<feature type="coiled-coil region" evidence="12">
    <location>
        <begin position="722"/>
        <end position="907"/>
    </location>
</feature>
<organism evidence="14 15">
    <name type="scientific">Lepeophtheirus salmonis</name>
    <name type="common">Salmon louse</name>
    <name type="synonym">Caligus salmonis</name>
    <dbReference type="NCBI Taxonomy" id="72036"/>
    <lineage>
        <taxon>Eukaryota</taxon>
        <taxon>Metazoa</taxon>
        <taxon>Ecdysozoa</taxon>
        <taxon>Arthropoda</taxon>
        <taxon>Crustacea</taxon>
        <taxon>Multicrustacea</taxon>
        <taxon>Hexanauplia</taxon>
        <taxon>Copepoda</taxon>
        <taxon>Siphonostomatoida</taxon>
        <taxon>Caligidae</taxon>
        <taxon>Lepeophtheirus</taxon>
    </lineage>
</organism>
<evidence type="ECO:0000256" key="1">
    <source>
        <dbReference type="ARBA" id="ARBA00004123"/>
    </source>
</evidence>
<keyword evidence="4" id="KW-0547">Nucleotide-binding</keyword>
<dbReference type="GO" id="GO:0005524">
    <property type="term" value="F:ATP binding"/>
    <property type="evidence" value="ECO:0007669"/>
    <property type="project" value="UniProtKB-KW"/>
</dbReference>
<keyword evidence="5" id="KW-0498">Mitosis</keyword>
<evidence type="ECO:0000256" key="7">
    <source>
        <dbReference type="ARBA" id="ARBA00023054"/>
    </source>
</evidence>
<dbReference type="InterPro" id="IPR024704">
    <property type="entry name" value="SMC"/>
</dbReference>
<dbReference type="InterPro" id="IPR003395">
    <property type="entry name" value="RecF/RecN/SMC_N"/>
</dbReference>
<dbReference type="PIRSF" id="PIRSF005719">
    <property type="entry name" value="SMC"/>
    <property type="match status" value="1"/>
</dbReference>
<keyword evidence="9 11" id="KW-0539">Nucleus</keyword>
<evidence type="ECO:0000256" key="3">
    <source>
        <dbReference type="ARBA" id="ARBA00022618"/>
    </source>
</evidence>
<dbReference type="InterPro" id="IPR010935">
    <property type="entry name" value="SMC_hinge"/>
</dbReference>
<keyword evidence="15" id="KW-1185">Reference proteome</keyword>
<feature type="coiled-coil region" evidence="12">
    <location>
        <begin position="303"/>
        <end position="358"/>
    </location>
</feature>
<dbReference type="SUPFAM" id="SSF52540">
    <property type="entry name" value="P-loop containing nucleoside triphosphate hydrolases"/>
    <property type="match status" value="1"/>
</dbReference>
<dbReference type="PANTHER" id="PTHR18937:SF172">
    <property type="entry name" value="STRUCTURAL MAINTENANCE OF CHROMOSOMES PROTEIN"/>
    <property type="match status" value="1"/>
</dbReference>
<sequence>MKWCQSVLDFPIEHTISRLRKVKTTSKMEEVELGEEGIILDGVRVPPAPPTRSDCVTGELIITEMICENFKSYAGIQSLGPFHPRFNAVIGPNGSGKSNVIDAMLFVFGYRASKIRSKKISVLIHNSSEHPGMDFCSVTVVFLNPKDGEKLRVKRTAFKDNSSFYEVEGKKKKSHLKKLLFSYEPKELIWITIASVEGGSDTGMLEFLEDIIGSSRLKEPIEIFKERSSELDEARNEKLNRVKLVEKEKKDDLEGPKDEAIDYLRKENKIIVLKNQEFQVKEHQCEVRLEAHKTKKEKFMESSKDVLDKIESISKERAEAETKLNTLAKQKETVNCQLEEFKEKFKNHELEDSKLLEEMKLINIKRKKIITQSKTEKEKYEKLLKVPDENKQQIEECTEQKEKIAKTVEIQQGKYDEAVQSIKAETQEIQDKKETHETKLIDLKKIANDKSSKVAVAKSELELEESNEKKERGKLEGIPEMKNTLDTVQKEVRQLSDKVEKYQDKVKSSRILYEETKSNYQATKSRGRVHGSLMEQKANGRIPGIFGRLGDLGAIDQKFDVAVSTAGGSALDTIIVDNVETGKACINFLKKNDIGRANFLALDKTDRWKPHCGDGFRAPEQVHRLFDLIQVADNKLKPAFYHYLRDTLVANEMAQAQRIAFGRERYRVVTLDGEVIEKSGAMSGGGREKARGKIGSQVAATSVGGSSNSELEKKQYDLEKNIATCEDSQERWKLEKERLEQEIKLLKSKITEQTKVVNELITDEKKLSELRSELESLEEDSETATNNAKQVEDIVNKLNKQIKEIMGSKVKTVQKKLEEAKLTHEKLKKEITRLEVGIKSSDRDIEKSKDKFTSLDTEVTECEEKMRNMKTQRESLEEVGKELLEVAEKLKVERQEKTTEYEDRKKEFEYIKEDERRFKSSRIEIDEKLSFYESSIKEETRNIALFKRDCKKLALIDVPGDDKAELEEYDAETLDGMDLKDIQYKKVVIAENIAKIKPNLAVIAEFTTKESLYLERIAELEDLTSKRDKQKKNYDDIRKMRLNEFMEGFSIITSKLKEMYQMITLGGDAELELVDSLDPFTEGIVFSVRPPKKSWKNISNLSGGEKTLSSLALVFALHYYKPTPLYVMDEIDAALDFKNVSIIANYIKERTKDVQFIIISLRSNMFELAERLVGIYKTQNATKSIALDPSHFVSASKSINTTGHSTTAMSKASSVSSNMTNVLQTPCERSYAGTLNFIMVISMASKSGCTSSYIILKLVVCFVISDSEPLIVTLHAIPKSTLSKQWLPTIPNLFIDKFKTSQCVPICECITWNFKCFYRRKDAKNQDEDNDQKINILVNSSKVLLE</sequence>
<keyword evidence="8" id="KW-0226">DNA condensation</keyword>
<dbReference type="Gene3D" id="1.20.1060.20">
    <property type="match status" value="1"/>
</dbReference>
<dbReference type="SUPFAM" id="SSF75553">
    <property type="entry name" value="Smc hinge domain"/>
    <property type="match status" value="1"/>
</dbReference>
<keyword evidence="6" id="KW-0067">ATP-binding</keyword>
<dbReference type="Proteomes" id="UP000675881">
    <property type="component" value="Chromosome 6"/>
</dbReference>
<evidence type="ECO:0000256" key="10">
    <source>
        <dbReference type="ARBA" id="ARBA00023306"/>
    </source>
</evidence>
<comment type="similarity">
    <text evidence="2">Belongs to the SMC family. SMC4 subfamily.</text>
</comment>
<dbReference type="EMBL" id="HG994585">
    <property type="protein sequence ID" value="CAF2970145.1"/>
    <property type="molecule type" value="Genomic_DNA"/>
</dbReference>
<evidence type="ECO:0000256" key="6">
    <source>
        <dbReference type="ARBA" id="ARBA00022840"/>
    </source>
</evidence>
<dbReference type="GO" id="GO:0005634">
    <property type="term" value="C:nucleus"/>
    <property type="evidence" value="ECO:0007669"/>
    <property type="project" value="UniProtKB-SubCell"/>
</dbReference>
<dbReference type="GO" id="GO:0000796">
    <property type="term" value="C:condensin complex"/>
    <property type="evidence" value="ECO:0007669"/>
    <property type="project" value="TreeGrafter"/>
</dbReference>
<keyword evidence="10" id="KW-0131">Cell cycle</keyword>
<dbReference type="OrthoDB" id="5575062at2759"/>
<dbReference type="InterPro" id="IPR036277">
    <property type="entry name" value="SMC_hinge_sf"/>
</dbReference>
<dbReference type="Gene3D" id="3.30.70.1620">
    <property type="match status" value="1"/>
</dbReference>
<evidence type="ECO:0000256" key="4">
    <source>
        <dbReference type="ARBA" id="ARBA00022741"/>
    </source>
</evidence>
<accession>A0A7R8HAD6</accession>